<dbReference type="OrthoDB" id="3432781at2759"/>
<accession>A0A0D2D946</accession>
<keyword evidence="2" id="KW-1185">Reference proteome</keyword>
<gene>
    <name evidence="1" type="ORF">PV05_03335</name>
</gene>
<dbReference type="GeneID" id="25325243"/>
<dbReference type="Proteomes" id="UP000054342">
    <property type="component" value="Unassembled WGS sequence"/>
</dbReference>
<reference evidence="1 2" key="1">
    <citation type="submission" date="2015-01" db="EMBL/GenBank/DDBJ databases">
        <title>The Genome Sequence of Exophiala xenobiotica CBS118157.</title>
        <authorList>
            <consortium name="The Broad Institute Genomics Platform"/>
            <person name="Cuomo C."/>
            <person name="de Hoog S."/>
            <person name="Gorbushina A."/>
            <person name="Stielow B."/>
            <person name="Teixiera M."/>
            <person name="Abouelleil A."/>
            <person name="Chapman S.B."/>
            <person name="Priest M."/>
            <person name="Young S.K."/>
            <person name="Wortman J."/>
            <person name="Nusbaum C."/>
            <person name="Birren B."/>
        </authorList>
    </citation>
    <scope>NUCLEOTIDE SEQUENCE [LARGE SCALE GENOMIC DNA]</scope>
    <source>
        <strain evidence="1 2">CBS 118157</strain>
    </source>
</reference>
<protein>
    <recommendedName>
        <fullName evidence="3">Protein kinase domain-containing protein</fullName>
    </recommendedName>
</protein>
<dbReference type="RefSeq" id="XP_013319426.1">
    <property type="nucleotide sequence ID" value="XM_013463972.1"/>
</dbReference>
<dbReference type="HOGENOM" id="CLU_1475184_0_0_1"/>
<evidence type="ECO:0008006" key="3">
    <source>
        <dbReference type="Google" id="ProtNLM"/>
    </source>
</evidence>
<dbReference type="STRING" id="348802.A0A0D2D946"/>
<name>A0A0D2D946_9EURO</name>
<dbReference type="InterPro" id="IPR025213">
    <property type="entry name" value="Sim4_Fta2"/>
</dbReference>
<dbReference type="EMBL" id="KN847318">
    <property type="protein sequence ID" value="KIW58842.1"/>
    <property type="molecule type" value="Genomic_DNA"/>
</dbReference>
<evidence type="ECO:0000313" key="1">
    <source>
        <dbReference type="EMBL" id="KIW58842.1"/>
    </source>
</evidence>
<dbReference type="AlphaFoldDB" id="A0A0D2D946"/>
<dbReference type="Pfam" id="PF13095">
    <property type="entry name" value="FTA2"/>
    <property type="match status" value="1"/>
</dbReference>
<evidence type="ECO:0000313" key="2">
    <source>
        <dbReference type="Proteomes" id="UP000054342"/>
    </source>
</evidence>
<proteinExistence type="predicted"/>
<sequence>MAPERGDVDSLLLEQFQLEDRIVHFQAYAGGGNAGHTFRVRIGGKKYAFKMFRFDNPELNVSRSSGTRRRDFCDPFYIECRANGSLAQQGLNGKIFRFCYGWTDVPEYAEMEVASRFNIQPCLWDRPDSAKDQRVKEYYSNGSMARYFHQPRLPRILLLRLAYFSGNYIKPTSFGVASLWRIS</sequence>
<organism evidence="1 2">
    <name type="scientific">Exophiala xenobiotica</name>
    <dbReference type="NCBI Taxonomy" id="348802"/>
    <lineage>
        <taxon>Eukaryota</taxon>
        <taxon>Fungi</taxon>
        <taxon>Dikarya</taxon>
        <taxon>Ascomycota</taxon>
        <taxon>Pezizomycotina</taxon>
        <taxon>Eurotiomycetes</taxon>
        <taxon>Chaetothyriomycetidae</taxon>
        <taxon>Chaetothyriales</taxon>
        <taxon>Herpotrichiellaceae</taxon>
        <taxon>Exophiala</taxon>
    </lineage>
</organism>